<dbReference type="RefSeq" id="WP_078831678.1">
    <property type="nucleotide sequence ID" value="NZ_FUWH01000006.1"/>
</dbReference>
<organism evidence="1 2">
    <name type="scientific">Sediminibacterium ginsengisoli</name>
    <dbReference type="NCBI Taxonomy" id="413434"/>
    <lineage>
        <taxon>Bacteria</taxon>
        <taxon>Pseudomonadati</taxon>
        <taxon>Bacteroidota</taxon>
        <taxon>Chitinophagia</taxon>
        <taxon>Chitinophagales</taxon>
        <taxon>Chitinophagaceae</taxon>
        <taxon>Sediminibacterium</taxon>
    </lineage>
</organism>
<dbReference type="STRING" id="413434.SAMN04488132_106100"/>
<dbReference type="EMBL" id="FUWH01000006">
    <property type="protein sequence ID" value="SJZ92721.1"/>
    <property type="molecule type" value="Genomic_DNA"/>
</dbReference>
<dbReference type="Proteomes" id="UP000190888">
    <property type="component" value="Unassembled WGS sequence"/>
</dbReference>
<dbReference type="SUPFAM" id="SSF52200">
    <property type="entry name" value="Toll/Interleukin receptor TIR domain"/>
    <property type="match status" value="1"/>
</dbReference>
<accession>A0A1T4PMZ1</accession>
<proteinExistence type="predicted"/>
<sequence>MQFAKDIFISYAHIDDESLIENQKGWISEFHRALEIRLAQLLGRRPVIWRDPALQGNHIFDKQIVDQFAQVAVMISILTPRYVKSEWCVREVNEFYDCCNTNIGFSINNQARIFKVIKTPVKVEVHPEKIQNILGYEFYNTDPHTGRVKELAQVFGQQTEKLYWEKLDDLANDLAGFLDGLESASPSRNTPASSVTKDITRVYLAESSYETKEFRDSLRRELQDSGYHIYPDKQLPLVAPVLTEDVSAYLKETRLSIHLIGEHYGIIPEGTQKSIIELQNEIAAAASGNTSLERLIWIPEGQTAREERQQNFINKLNEGSEGITGADLIYGSLEDFKGVMMDKLAAIEKEKNKAKEEAAVESKPAADASKSPAIVYLICDLTDLDDIRPLEDFLFNQGCEVMLPIFEGDESMIREDHVENLKMCDAAVIFYGNANEIWLRSKTRDFLKISGYGREKPLGAKAIYIAGPASPAKERLRAQEAEVINGINGLPEDKIQSLLQKL</sequence>
<keyword evidence="2" id="KW-1185">Reference proteome</keyword>
<protein>
    <submittedName>
        <fullName evidence="1">TIR domain-containing protein</fullName>
    </submittedName>
</protein>
<gene>
    <name evidence="1" type="ORF">SAMN04488132_106100</name>
</gene>
<evidence type="ECO:0000313" key="1">
    <source>
        <dbReference type="EMBL" id="SJZ92721.1"/>
    </source>
</evidence>
<dbReference type="AlphaFoldDB" id="A0A1T4PMZ1"/>
<name>A0A1T4PMZ1_9BACT</name>
<dbReference type="OrthoDB" id="783026at2"/>
<dbReference type="InterPro" id="IPR035897">
    <property type="entry name" value="Toll_tir_struct_dom_sf"/>
</dbReference>
<reference evidence="1 2" key="1">
    <citation type="submission" date="2017-02" db="EMBL/GenBank/DDBJ databases">
        <authorList>
            <person name="Peterson S.W."/>
        </authorList>
    </citation>
    <scope>NUCLEOTIDE SEQUENCE [LARGE SCALE GENOMIC DNA]</scope>
    <source>
        <strain evidence="1 2">DSM 22335</strain>
    </source>
</reference>
<dbReference type="Gene3D" id="3.40.50.10140">
    <property type="entry name" value="Toll/interleukin-1 receptor homology (TIR) domain"/>
    <property type="match status" value="1"/>
</dbReference>
<evidence type="ECO:0000313" key="2">
    <source>
        <dbReference type="Proteomes" id="UP000190888"/>
    </source>
</evidence>